<keyword evidence="1" id="KW-1133">Transmembrane helix</keyword>
<proteinExistence type="predicted"/>
<dbReference type="EMBL" id="AZFS01000045">
    <property type="protein sequence ID" value="KRL95679.1"/>
    <property type="molecule type" value="Genomic_DNA"/>
</dbReference>
<dbReference type="InterPro" id="IPR025962">
    <property type="entry name" value="SdpI/YhfL"/>
</dbReference>
<dbReference type="STRING" id="1423753.FD28_GL002166"/>
<evidence type="ECO:0000256" key="1">
    <source>
        <dbReference type="SAM" id="Phobius"/>
    </source>
</evidence>
<reference evidence="2 3" key="1">
    <citation type="journal article" date="2015" name="Genome Announc.">
        <title>Expanding the biotechnology potential of lactobacilli through comparative genomics of 213 strains and associated genera.</title>
        <authorList>
            <person name="Sun Z."/>
            <person name="Harris H.M."/>
            <person name="McCann A."/>
            <person name="Guo C."/>
            <person name="Argimon S."/>
            <person name="Zhang W."/>
            <person name="Yang X."/>
            <person name="Jeffery I.B."/>
            <person name="Cooney J.C."/>
            <person name="Kagawa T.F."/>
            <person name="Liu W."/>
            <person name="Song Y."/>
            <person name="Salvetti E."/>
            <person name="Wrobel A."/>
            <person name="Rasinkangas P."/>
            <person name="Parkhill J."/>
            <person name="Rea M.C."/>
            <person name="O'Sullivan O."/>
            <person name="Ritari J."/>
            <person name="Douillard F.P."/>
            <person name="Paul Ross R."/>
            <person name="Yang R."/>
            <person name="Briner A.E."/>
            <person name="Felis G.E."/>
            <person name="de Vos W.M."/>
            <person name="Barrangou R."/>
            <person name="Klaenhammer T.R."/>
            <person name="Caufield P.W."/>
            <person name="Cui Y."/>
            <person name="Zhang H."/>
            <person name="O'Toole P.W."/>
        </authorList>
    </citation>
    <scope>NUCLEOTIDE SEQUENCE [LARGE SCALE GENOMIC DNA]</scope>
    <source>
        <strain evidence="2 3">DSM 16381</strain>
    </source>
</reference>
<accession>A0A0R1UR46</accession>
<dbReference type="Proteomes" id="UP000051580">
    <property type="component" value="Unassembled WGS sequence"/>
</dbReference>
<dbReference type="PATRIC" id="fig|1423753.3.peg.2274"/>
<feature type="transmembrane region" description="Helical" evidence="1">
    <location>
        <begin position="188"/>
        <end position="208"/>
    </location>
</feature>
<feature type="transmembrane region" description="Helical" evidence="1">
    <location>
        <begin position="63"/>
        <end position="80"/>
    </location>
</feature>
<gene>
    <name evidence="2" type="ORF">FD28_GL002166</name>
</gene>
<keyword evidence="3" id="KW-1185">Reference proteome</keyword>
<organism evidence="2 3">
    <name type="scientific">Levilactobacillus hammesii DSM 16381</name>
    <dbReference type="NCBI Taxonomy" id="1423753"/>
    <lineage>
        <taxon>Bacteria</taxon>
        <taxon>Bacillati</taxon>
        <taxon>Bacillota</taxon>
        <taxon>Bacilli</taxon>
        <taxon>Lactobacillales</taxon>
        <taxon>Lactobacillaceae</taxon>
        <taxon>Levilactobacillus</taxon>
    </lineage>
</organism>
<feature type="transmembrane region" description="Helical" evidence="1">
    <location>
        <begin position="122"/>
        <end position="142"/>
    </location>
</feature>
<feature type="transmembrane region" description="Helical" evidence="1">
    <location>
        <begin position="92"/>
        <end position="110"/>
    </location>
</feature>
<keyword evidence="1" id="KW-0812">Transmembrane</keyword>
<protein>
    <submittedName>
        <fullName evidence="2">Uncharacterized protein</fullName>
    </submittedName>
</protein>
<feature type="transmembrane region" description="Helical" evidence="1">
    <location>
        <begin position="163"/>
        <end position="182"/>
    </location>
</feature>
<comment type="caution">
    <text evidence="2">The sequence shown here is derived from an EMBL/GenBank/DDBJ whole genome shotgun (WGS) entry which is preliminary data.</text>
</comment>
<evidence type="ECO:0000313" key="2">
    <source>
        <dbReference type="EMBL" id="KRL95679.1"/>
    </source>
</evidence>
<dbReference type="OrthoDB" id="9808690at2"/>
<sequence>MAYSGHHNKLRPGVNAMLLPKYFQTKLTDFKFANGFLLILCWLAQVLRVSFGSIQPLRTLRTLILFSVADVVVLYIPRRLTPHLEAVKVRQIALDLNVLFSLYVLILLFAPQALDTAYLDNSQAGLGILFSLLGVPMPYIRPNGAYGIRLPWTKNSTEIWEKTNILGARLLLIIGIVSLLVGAFQAKWFLMSLIIGVIVLSGATIAYAHHLAQP</sequence>
<keyword evidence="1" id="KW-0472">Membrane</keyword>
<dbReference type="Pfam" id="PF13630">
    <property type="entry name" value="SdpI"/>
    <property type="match status" value="1"/>
</dbReference>
<name>A0A0R1UR46_9LACO</name>
<feature type="transmembrane region" description="Helical" evidence="1">
    <location>
        <begin position="32"/>
        <end position="51"/>
    </location>
</feature>
<evidence type="ECO:0000313" key="3">
    <source>
        <dbReference type="Proteomes" id="UP000051580"/>
    </source>
</evidence>
<dbReference type="AlphaFoldDB" id="A0A0R1UR46"/>